<protein>
    <submittedName>
        <fullName evidence="2">Uncharacterized protein</fullName>
    </submittedName>
</protein>
<evidence type="ECO:0000313" key="3">
    <source>
        <dbReference type="Proteomes" id="UP000555564"/>
    </source>
</evidence>
<organism evidence="2 3">
    <name type="scientific">Sphaerisporangium rubeum</name>
    <dbReference type="NCBI Taxonomy" id="321317"/>
    <lineage>
        <taxon>Bacteria</taxon>
        <taxon>Bacillati</taxon>
        <taxon>Actinomycetota</taxon>
        <taxon>Actinomycetes</taxon>
        <taxon>Streptosporangiales</taxon>
        <taxon>Streptosporangiaceae</taxon>
        <taxon>Sphaerisporangium</taxon>
    </lineage>
</organism>
<sequence>MVETRIQGGEPANSEPAVPPPPWIRRGKTFARYVGRHLGAFVSGVAVAVTASWLGPVLSAGPPTGDVTIEHPPEGTHAKAAPCLAVRGHGVPEQGDRLVLAVQQTYPKDGAITFFPVVRVVGGDWQATVPLEGPPDGWFKVRAVTLSAELTDYLASVGAHGASGGTAGGSAAVARWTSAAMPPGGAIADSVDVQRGPGQIIC</sequence>
<dbReference type="AlphaFoldDB" id="A0A7X0M8E6"/>
<gene>
    <name evidence="2" type="ORF">BJ992_004966</name>
</gene>
<evidence type="ECO:0000313" key="2">
    <source>
        <dbReference type="EMBL" id="MBB6475535.1"/>
    </source>
</evidence>
<dbReference type="Proteomes" id="UP000555564">
    <property type="component" value="Unassembled WGS sequence"/>
</dbReference>
<reference evidence="2 3" key="1">
    <citation type="submission" date="2020-08" db="EMBL/GenBank/DDBJ databases">
        <title>Sequencing the genomes of 1000 actinobacteria strains.</title>
        <authorList>
            <person name="Klenk H.-P."/>
        </authorList>
    </citation>
    <scope>NUCLEOTIDE SEQUENCE [LARGE SCALE GENOMIC DNA]</scope>
    <source>
        <strain evidence="2 3">DSM 44936</strain>
    </source>
</reference>
<dbReference type="RefSeq" id="WP_184984932.1">
    <property type="nucleotide sequence ID" value="NZ_BAAALO010000081.1"/>
</dbReference>
<accession>A0A7X0M8E6</accession>
<name>A0A7X0M8E6_9ACTN</name>
<keyword evidence="3" id="KW-1185">Reference proteome</keyword>
<comment type="caution">
    <text evidence="2">The sequence shown here is derived from an EMBL/GenBank/DDBJ whole genome shotgun (WGS) entry which is preliminary data.</text>
</comment>
<proteinExistence type="predicted"/>
<feature type="region of interest" description="Disordered" evidence="1">
    <location>
        <begin position="1"/>
        <end position="22"/>
    </location>
</feature>
<evidence type="ECO:0000256" key="1">
    <source>
        <dbReference type="SAM" id="MobiDB-lite"/>
    </source>
</evidence>
<dbReference type="EMBL" id="JACHIU010000001">
    <property type="protein sequence ID" value="MBB6475535.1"/>
    <property type="molecule type" value="Genomic_DNA"/>
</dbReference>